<keyword evidence="1" id="KW-0863">Zinc-finger</keyword>
<dbReference type="AlphaFoldDB" id="A0A8C5GA36"/>
<name>A0A8C5GA36_GOUWI</name>
<feature type="domain" description="CCHC-type" evidence="2">
    <location>
        <begin position="42"/>
        <end position="55"/>
    </location>
</feature>
<protein>
    <recommendedName>
        <fullName evidence="2">CCHC-type domain-containing protein</fullName>
    </recommendedName>
</protein>
<keyword evidence="4" id="KW-1185">Reference proteome</keyword>
<dbReference type="Gene3D" id="4.10.60.10">
    <property type="entry name" value="Zinc finger, CCHC-type"/>
    <property type="match status" value="1"/>
</dbReference>
<keyword evidence="1" id="KW-0479">Metal-binding</keyword>
<evidence type="ECO:0000259" key="2">
    <source>
        <dbReference type="PROSITE" id="PS50158"/>
    </source>
</evidence>
<evidence type="ECO:0000256" key="1">
    <source>
        <dbReference type="PROSITE-ProRule" id="PRU00047"/>
    </source>
</evidence>
<dbReference type="PROSITE" id="PS50158">
    <property type="entry name" value="ZF_CCHC"/>
    <property type="match status" value="1"/>
</dbReference>
<dbReference type="GO" id="GO:0008270">
    <property type="term" value="F:zinc ion binding"/>
    <property type="evidence" value="ECO:0007669"/>
    <property type="project" value="UniProtKB-KW"/>
</dbReference>
<dbReference type="SMART" id="SM00343">
    <property type="entry name" value="ZnF_C2HC"/>
    <property type="match status" value="1"/>
</dbReference>
<reference evidence="3" key="1">
    <citation type="submission" date="2020-06" db="EMBL/GenBank/DDBJ databases">
        <authorList>
            <consortium name="Wellcome Sanger Institute Data Sharing"/>
        </authorList>
    </citation>
    <scope>NUCLEOTIDE SEQUENCE [LARGE SCALE GENOMIC DNA]</scope>
</reference>
<sequence length="66" mass="7172">VSSSFQFFCGWHNLVTESYVGRGHGQFGRGRGGYSQQLPGACYICGQRGHFARDCCNTRGGFTGGF</sequence>
<reference evidence="3" key="2">
    <citation type="submission" date="2025-08" db="UniProtKB">
        <authorList>
            <consortium name="Ensembl"/>
        </authorList>
    </citation>
    <scope>IDENTIFICATION</scope>
</reference>
<dbReference type="Pfam" id="PF00098">
    <property type="entry name" value="zf-CCHC"/>
    <property type="match status" value="1"/>
</dbReference>
<dbReference type="GO" id="GO:0003676">
    <property type="term" value="F:nucleic acid binding"/>
    <property type="evidence" value="ECO:0007669"/>
    <property type="project" value="InterPro"/>
</dbReference>
<proteinExistence type="predicted"/>
<dbReference type="SUPFAM" id="SSF57756">
    <property type="entry name" value="Retrovirus zinc finger-like domains"/>
    <property type="match status" value="1"/>
</dbReference>
<dbReference type="InterPro" id="IPR036875">
    <property type="entry name" value="Znf_CCHC_sf"/>
</dbReference>
<dbReference type="InterPro" id="IPR001878">
    <property type="entry name" value="Znf_CCHC"/>
</dbReference>
<evidence type="ECO:0000313" key="4">
    <source>
        <dbReference type="Proteomes" id="UP000694680"/>
    </source>
</evidence>
<organism evidence="3 4">
    <name type="scientific">Gouania willdenowi</name>
    <name type="common">Blunt-snouted clingfish</name>
    <name type="synonym">Lepadogaster willdenowi</name>
    <dbReference type="NCBI Taxonomy" id="441366"/>
    <lineage>
        <taxon>Eukaryota</taxon>
        <taxon>Metazoa</taxon>
        <taxon>Chordata</taxon>
        <taxon>Craniata</taxon>
        <taxon>Vertebrata</taxon>
        <taxon>Euteleostomi</taxon>
        <taxon>Actinopterygii</taxon>
        <taxon>Neopterygii</taxon>
        <taxon>Teleostei</taxon>
        <taxon>Neoteleostei</taxon>
        <taxon>Acanthomorphata</taxon>
        <taxon>Ovalentaria</taxon>
        <taxon>Blenniimorphae</taxon>
        <taxon>Blenniiformes</taxon>
        <taxon>Gobiesocoidei</taxon>
        <taxon>Gobiesocidae</taxon>
        <taxon>Gobiesocinae</taxon>
        <taxon>Gouania</taxon>
    </lineage>
</organism>
<dbReference type="Ensembl" id="ENSGWIT00000027631.1">
    <property type="protein sequence ID" value="ENSGWIP00000025280.1"/>
    <property type="gene ID" value="ENSGWIG00000013349.1"/>
</dbReference>
<evidence type="ECO:0000313" key="3">
    <source>
        <dbReference type="Ensembl" id="ENSGWIP00000025280.1"/>
    </source>
</evidence>
<accession>A0A8C5GA36</accession>
<reference evidence="3" key="3">
    <citation type="submission" date="2025-09" db="UniProtKB">
        <authorList>
            <consortium name="Ensembl"/>
        </authorList>
    </citation>
    <scope>IDENTIFICATION</scope>
</reference>
<dbReference type="Proteomes" id="UP000694680">
    <property type="component" value="Chromosome 13"/>
</dbReference>
<keyword evidence="1" id="KW-0862">Zinc</keyword>